<accession>A0ABY1JBA6</accession>
<gene>
    <name evidence="4" type="ORF">SAMN05444368_0384</name>
</gene>
<dbReference type="EMBL" id="FSQZ01000001">
    <property type="protein sequence ID" value="SIN63381.1"/>
    <property type="molecule type" value="Genomic_DNA"/>
</dbReference>
<dbReference type="Proteomes" id="UP000185093">
    <property type="component" value="Unassembled WGS sequence"/>
</dbReference>
<evidence type="ECO:0000259" key="2">
    <source>
        <dbReference type="Pfam" id="PF01855"/>
    </source>
</evidence>
<dbReference type="SUPFAM" id="SSF52922">
    <property type="entry name" value="TK C-terminal domain-like"/>
    <property type="match status" value="1"/>
</dbReference>
<dbReference type="Pfam" id="PF17147">
    <property type="entry name" value="PFOR_II"/>
    <property type="match status" value="1"/>
</dbReference>
<dbReference type="PANTHER" id="PTHR43088:SF1">
    <property type="entry name" value="SUBUNIT OF PYRUVATE:FLAVODOXIN OXIDOREDUCTASE"/>
    <property type="match status" value="1"/>
</dbReference>
<dbReference type="InterPro" id="IPR029061">
    <property type="entry name" value="THDP-binding"/>
</dbReference>
<keyword evidence="5" id="KW-1185">Reference proteome</keyword>
<dbReference type="InterPro" id="IPR002880">
    <property type="entry name" value="Pyrv_Fd/Flavodoxin_OxRdtase_N"/>
</dbReference>
<evidence type="ECO:0000256" key="1">
    <source>
        <dbReference type="ARBA" id="ARBA00023002"/>
    </source>
</evidence>
<comment type="caution">
    <text evidence="4">The sequence shown here is derived from an EMBL/GenBank/DDBJ whole genome shotgun (WGS) entry which is preliminary data.</text>
</comment>
<evidence type="ECO:0000259" key="3">
    <source>
        <dbReference type="Pfam" id="PF17147"/>
    </source>
</evidence>
<dbReference type="RefSeq" id="WP_014806603.1">
    <property type="nucleotide sequence ID" value="NZ_DAONBL010000002.1"/>
</dbReference>
<name>A0ABY1JBA6_9BACT</name>
<dbReference type="Gene3D" id="3.40.50.970">
    <property type="match status" value="1"/>
</dbReference>
<dbReference type="Pfam" id="PF01855">
    <property type="entry name" value="POR_N"/>
    <property type="match status" value="1"/>
</dbReference>
<feature type="domain" description="Pyruvate flavodoxin/ferredoxin oxidoreductase pyrimidine binding" evidence="2">
    <location>
        <begin position="16"/>
        <end position="249"/>
    </location>
</feature>
<evidence type="ECO:0000313" key="4">
    <source>
        <dbReference type="EMBL" id="SIN63381.1"/>
    </source>
</evidence>
<evidence type="ECO:0000313" key="5">
    <source>
        <dbReference type="Proteomes" id="UP000185093"/>
    </source>
</evidence>
<proteinExistence type="predicted"/>
<dbReference type="InterPro" id="IPR009014">
    <property type="entry name" value="Transketo_C/PFOR_II"/>
</dbReference>
<dbReference type="Gene3D" id="3.40.50.920">
    <property type="match status" value="1"/>
</dbReference>
<dbReference type="CDD" id="cd07034">
    <property type="entry name" value="TPP_PYR_PFOR_IOR-alpha_like"/>
    <property type="match status" value="1"/>
</dbReference>
<dbReference type="PANTHER" id="PTHR43088">
    <property type="entry name" value="SUBUNIT OF PYRUVATE:FLAVODOXIN OXIDOREDUCTASE-RELATED"/>
    <property type="match status" value="1"/>
</dbReference>
<feature type="domain" description="Pyruvate:ferredoxin oxidoreductase core" evidence="3">
    <location>
        <begin position="275"/>
        <end position="369"/>
    </location>
</feature>
<reference evidence="4 5" key="1">
    <citation type="submission" date="2016-11" db="EMBL/GenBank/DDBJ databases">
        <authorList>
            <person name="Varghese N."/>
            <person name="Submissions S."/>
        </authorList>
    </citation>
    <scope>NUCLEOTIDE SEQUENCE [LARGE SCALE GENOMIC DNA]</scope>
    <source>
        <strain evidence="4 5">DSM 20664</strain>
    </source>
</reference>
<protein>
    <submittedName>
        <fullName evidence="4">2-oxoglutarate ferredoxin oxidoreductase, alpha subunit</fullName>
    </submittedName>
</protein>
<dbReference type="NCBIfam" id="NF006412">
    <property type="entry name" value="PRK08659.1"/>
    <property type="match status" value="1"/>
</dbReference>
<organism evidence="4 5">
    <name type="scientific">Acetomicrobium flavidum</name>
    <dbReference type="NCBI Taxonomy" id="49896"/>
    <lineage>
        <taxon>Bacteria</taxon>
        <taxon>Thermotogati</taxon>
        <taxon>Synergistota</taxon>
        <taxon>Synergistia</taxon>
        <taxon>Synergistales</taxon>
        <taxon>Acetomicrobiaceae</taxon>
        <taxon>Acetomicrobium</taxon>
    </lineage>
</organism>
<sequence length="377" mass="41736">MPKVQFWQGNTAVAMGALAAGCRFFGGYPITPSSEIAETMALELPKVGGRFIQMEDEIASIAAVIGASLAGYKAMTATSGPGFSLKQENLGLAYMAEVPIVVVNVMRGGPSTGLPTKVSQQDVMQARWGTHGDHEAITLAPASVQECYELAIEAFNLAERFRQPVIFLGDEVVGHMREKIIVPDDGTFTVLNRKRPKTRPEEYVPYKPDPEDDIPPMAAFGDGYRWHVTGLTHDEWGFPTNDPEVIERKILRLVRKVRRFRDEIVRYETYEVSDADMIVVAYGSVSRTALSAVREARSKGLKVGFFRPVTLWPFPDKELQALVNNVKAVLVPELNCGQMVLEVERVVSGRAKVFAKGLVNGELFRPSEIFEFIKEVA</sequence>
<dbReference type="PROSITE" id="PS51257">
    <property type="entry name" value="PROKAR_LIPOPROTEIN"/>
    <property type="match status" value="1"/>
</dbReference>
<dbReference type="SUPFAM" id="SSF52518">
    <property type="entry name" value="Thiamin diphosphate-binding fold (THDP-binding)"/>
    <property type="match status" value="1"/>
</dbReference>
<keyword evidence="1" id="KW-0560">Oxidoreductase</keyword>
<dbReference type="InterPro" id="IPR033412">
    <property type="entry name" value="PFOR_II"/>
</dbReference>
<dbReference type="InterPro" id="IPR052368">
    <property type="entry name" value="2-oxoacid_oxidoreductase"/>
</dbReference>